<organism evidence="1 2">
    <name type="scientific">Streptomyces longispororuber</name>
    <dbReference type="NCBI Taxonomy" id="68230"/>
    <lineage>
        <taxon>Bacteria</taxon>
        <taxon>Bacillati</taxon>
        <taxon>Actinomycetota</taxon>
        <taxon>Actinomycetes</taxon>
        <taxon>Kitasatosporales</taxon>
        <taxon>Streptomycetaceae</taxon>
        <taxon>Streptomyces</taxon>
    </lineage>
</organism>
<dbReference type="RefSeq" id="WP_229925473.1">
    <property type="nucleotide sequence ID" value="NZ_BNBT01000016.1"/>
</dbReference>
<gene>
    <name evidence="1" type="ORF">GCM10018785_16720</name>
</gene>
<evidence type="ECO:0000313" key="2">
    <source>
        <dbReference type="Proteomes" id="UP000608024"/>
    </source>
</evidence>
<comment type="caution">
    <text evidence="1">The sequence shown here is derived from an EMBL/GenBank/DDBJ whole genome shotgun (WGS) entry which is preliminary data.</text>
</comment>
<dbReference type="EMBL" id="BNBT01000016">
    <property type="protein sequence ID" value="GHE47766.1"/>
    <property type="molecule type" value="Genomic_DNA"/>
</dbReference>
<dbReference type="Proteomes" id="UP000608024">
    <property type="component" value="Unassembled WGS sequence"/>
</dbReference>
<reference evidence="1" key="2">
    <citation type="submission" date="2020-09" db="EMBL/GenBank/DDBJ databases">
        <authorList>
            <person name="Sun Q."/>
            <person name="Ohkuma M."/>
        </authorList>
    </citation>
    <scope>NUCLEOTIDE SEQUENCE</scope>
    <source>
        <strain evidence="1">JCM 4784</strain>
    </source>
</reference>
<name>A0A919DJF5_9ACTN</name>
<sequence>MTVGQRLIADWLAQAAPDSNGAWAEWLDHGVALLPLGRRFDAVRVPAARIHAAVGSDQPQMVADALESWLEGPVLRDLRSSLGPYYVLIEPGADWDGPDERLSTNTYLGVPRPGQPTMLTRWIVEPSQPGCLCDVRRLRALLATAEPLRTVGRR</sequence>
<dbReference type="AlphaFoldDB" id="A0A919DJF5"/>
<protein>
    <submittedName>
        <fullName evidence="1">Uncharacterized protein</fullName>
    </submittedName>
</protein>
<reference evidence="1" key="1">
    <citation type="journal article" date="2014" name="Int. J. Syst. Evol. Microbiol.">
        <title>Complete genome sequence of Corynebacterium casei LMG S-19264T (=DSM 44701T), isolated from a smear-ripened cheese.</title>
        <authorList>
            <consortium name="US DOE Joint Genome Institute (JGI-PGF)"/>
            <person name="Walter F."/>
            <person name="Albersmeier A."/>
            <person name="Kalinowski J."/>
            <person name="Ruckert C."/>
        </authorList>
    </citation>
    <scope>NUCLEOTIDE SEQUENCE</scope>
    <source>
        <strain evidence="1">JCM 4784</strain>
    </source>
</reference>
<proteinExistence type="predicted"/>
<keyword evidence="2" id="KW-1185">Reference proteome</keyword>
<accession>A0A919DJF5</accession>
<evidence type="ECO:0000313" key="1">
    <source>
        <dbReference type="EMBL" id="GHE47766.1"/>
    </source>
</evidence>